<dbReference type="GO" id="GO:0003729">
    <property type="term" value="F:mRNA binding"/>
    <property type="evidence" value="ECO:0007669"/>
    <property type="project" value="InterPro"/>
</dbReference>
<feature type="domain" description="CRM" evidence="11">
    <location>
        <begin position="15"/>
        <end position="112"/>
    </location>
</feature>
<evidence type="ECO:0000256" key="10">
    <source>
        <dbReference type="PROSITE-ProRule" id="PRU00626"/>
    </source>
</evidence>
<proteinExistence type="predicted"/>
<evidence type="ECO:0000256" key="4">
    <source>
        <dbReference type="ARBA" id="ARBA00022664"/>
    </source>
</evidence>
<dbReference type="InterPro" id="IPR045278">
    <property type="entry name" value="CRS1/CFM2/CFM3"/>
</dbReference>
<gene>
    <name evidence="12" type="ORF">CEPIT_LOCUS40631</name>
</gene>
<name>A0AAV0G5X5_9ASTE</name>
<sequence>MIMPPFRRVLYGVKYNLRENEKAHLRRTAKAMPPHFPLGRNRVLQGLAAAVVKLWERSIIVKIAIKSGVHNTCSERMAEELRVLTGGTLLLRNKEYIVFYRGNDFLAPVVTEALKEAESRNALQQEEEEEARKVASNSIFASCRDVKRPFIAGTLAETVAATTHWATQPISVQEREKMMKDAAEARHASLIRFLEQKLAFANKKVENAEKALR</sequence>
<keyword evidence="8" id="KW-0508">mRNA splicing</keyword>
<keyword evidence="2" id="KW-0150">Chloroplast</keyword>
<dbReference type="GO" id="GO:1990904">
    <property type="term" value="C:ribonucleoprotein complex"/>
    <property type="evidence" value="ECO:0007669"/>
    <property type="project" value="UniProtKB-KW"/>
</dbReference>
<dbReference type="Pfam" id="PF01985">
    <property type="entry name" value="CRS1_YhbY"/>
    <property type="match status" value="1"/>
</dbReference>
<keyword evidence="3" id="KW-0934">Plastid</keyword>
<evidence type="ECO:0000313" key="12">
    <source>
        <dbReference type="EMBL" id="CAH9143386.1"/>
    </source>
</evidence>
<evidence type="ECO:0000259" key="11">
    <source>
        <dbReference type="PROSITE" id="PS51295"/>
    </source>
</evidence>
<keyword evidence="4" id="KW-0507">mRNA processing</keyword>
<protein>
    <recommendedName>
        <fullName evidence="11">CRM domain-containing protein</fullName>
    </recommendedName>
</protein>
<comment type="subcellular location">
    <subcellularLocation>
        <location evidence="1">Plastid</location>
        <location evidence="1">Chloroplast</location>
    </subcellularLocation>
</comment>
<evidence type="ECO:0000256" key="5">
    <source>
        <dbReference type="ARBA" id="ARBA00022737"/>
    </source>
</evidence>
<dbReference type="AlphaFoldDB" id="A0AAV0G5X5"/>
<keyword evidence="13" id="KW-1185">Reference proteome</keyword>
<keyword evidence="9" id="KW-0687">Ribonucleoprotein</keyword>
<dbReference type="SMART" id="SM01103">
    <property type="entry name" value="CRS1_YhbY"/>
    <property type="match status" value="1"/>
</dbReference>
<dbReference type="FunFam" id="3.30.110.60:FF:000002">
    <property type="entry name" value="CRS2-associated factor 1, chloroplastic"/>
    <property type="match status" value="1"/>
</dbReference>
<organism evidence="12 13">
    <name type="scientific">Cuscuta epithymum</name>
    <dbReference type="NCBI Taxonomy" id="186058"/>
    <lineage>
        <taxon>Eukaryota</taxon>
        <taxon>Viridiplantae</taxon>
        <taxon>Streptophyta</taxon>
        <taxon>Embryophyta</taxon>
        <taxon>Tracheophyta</taxon>
        <taxon>Spermatophyta</taxon>
        <taxon>Magnoliopsida</taxon>
        <taxon>eudicotyledons</taxon>
        <taxon>Gunneridae</taxon>
        <taxon>Pentapetalae</taxon>
        <taxon>asterids</taxon>
        <taxon>lamiids</taxon>
        <taxon>Solanales</taxon>
        <taxon>Convolvulaceae</taxon>
        <taxon>Cuscuteae</taxon>
        <taxon>Cuscuta</taxon>
        <taxon>Cuscuta subgen. Cuscuta</taxon>
    </lineage>
</organism>
<keyword evidence="5" id="KW-0677">Repeat</keyword>
<dbReference type="Proteomes" id="UP001152523">
    <property type="component" value="Unassembled WGS sequence"/>
</dbReference>
<evidence type="ECO:0000256" key="1">
    <source>
        <dbReference type="ARBA" id="ARBA00004229"/>
    </source>
</evidence>
<dbReference type="PANTHER" id="PTHR31846">
    <property type="entry name" value="CRS1 / YHBY (CRM) DOMAIN-CONTAINING PROTEIN"/>
    <property type="match status" value="1"/>
</dbReference>
<evidence type="ECO:0000256" key="2">
    <source>
        <dbReference type="ARBA" id="ARBA00022528"/>
    </source>
</evidence>
<dbReference type="GO" id="GO:0000373">
    <property type="term" value="P:Group II intron splicing"/>
    <property type="evidence" value="ECO:0007669"/>
    <property type="project" value="UniProtKB-ARBA"/>
</dbReference>
<dbReference type="InterPro" id="IPR001890">
    <property type="entry name" value="RNA-binding_CRM"/>
</dbReference>
<evidence type="ECO:0000256" key="8">
    <source>
        <dbReference type="ARBA" id="ARBA00023187"/>
    </source>
</evidence>
<dbReference type="GO" id="GO:0006397">
    <property type="term" value="P:mRNA processing"/>
    <property type="evidence" value="ECO:0007669"/>
    <property type="project" value="UniProtKB-KW"/>
</dbReference>
<evidence type="ECO:0000256" key="9">
    <source>
        <dbReference type="ARBA" id="ARBA00023274"/>
    </source>
</evidence>
<dbReference type="InterPro" id="IPR035920">
    <property type="entry name" value="YhbY-like_sf"/>
</dbReference>
<dbReference type="PROSITE" id="PS51295">
    <property type="entry name" value="CRM"/>
    <property type="match status" value="1"/>
</dbReference>
<dbReference type="PANTHER" id="PTHR31846:SF7">
    <property type="entry name" value="CRS1 _ YHBY (CRM) DOMAIN-CONTAINING PROTEIN"/>
    <property type="match status" value="1"/>
</dbReference>
<evidence type="ECO:0000256" key="3">
    <source>
        <dbReference type="ARBA" id="ARBA00022640"/>
    </source>
</evidence>
<evidence type="ECO:0000256" key="6">
    <source>
        <dbReference type="ARBA" id="ARBA00022884"/>
    </source>
</evidence>
<dbReference type="EMBL" id="CAMAPF010001051">
    <property type="protein sequence ID" value="CAH9143386.1"/>
    <property type="molecule type" value="Genomic_DNA"/>
</dbReference>
<dbReference type="GO" id="GO:0009507">
    <property type="term" value="C:chloroplast"/>
    <property type="evidence" value="ECO:0007669"/>
    <property type="project" value="UniProtKB-SubCell"/>
</dbReference>
<keyword evidence="6 10" id="KW-0694">RNA-binding</keyword>
<dbReference type="SUPFAM" id="SSF75471">
    <property type="entry name" value="YhbY-like"/>
    <property type="match status" value="1"/>
</dbReference>
<evidence type="ECO:0000313" key="13">
    <source>
        <dbReference type="Proteomes" id="UP001152523"/>
    </source>
</evidence>
<accession>A0AAV0G5X5</accession>
<reference evidence="12" key="1">
    <citation type="submission" date="2022-07" db="EMBL/GenBank/DDBJ databases">
        <authorList>
            <person name="Macas J."/>
            <person name="Novak P."/>
            <person name="Neumann P."/>
        </authorList>
    </citation>
    <scope>NUCLEOTIDE SEQUENCE</scope>
</reference>
<evidence type="ECO:0000256" key="7">
    <source>
        <dbReference type="ARBA" id="ARBA00022946"/>
    </source>
</evidence>
<keyword evidence="7" id="KW-0809">Transit peptide</keyword>
<comment type="caution">
    <text evidence="12">The sequence shown here is derived from an EMBL/GenBank/DDBJ whole genome shotgun (WGS) entry which is preliminary data.</text>
</comment>
<dbReference type="Gene3D" id="3.30.110.60">
    <property type="entry name" value="YhbY-like"/>
    <property type="match status" value="1"/>
</dbReference>